<reference evidence="4 5" key="1">
    <citation type="journal article" date="2011" name="Proc. Natl. Acad. Sci. U.S.A.">
        <title>Niche of harmful alga Aureococcus anophagefferens revealed through ecogenomics.</title>
        <authorList>
            <person name="Gobler C.J."/>
            <person name="Berry D.L."/>
            <person name="Dyhrman S.T."/>
            <person name="Wilhelm S.W."/>
            <person name="Salamov A."/>
            <person name="Lobanov A.V."/>
            <person name="Zhang Y."/>
            <person name="Collier J.L."/>
            <person name="Wurch L.L."/>
            <person name="Kustka A.B."/>
            <person name="Dill B.D."/>
            <person name="Shah M."/>
            <person name="VerBerkmoes N.C."/>
            <person name="Kuo A."/>
            <person name="Terry A."/>
            <person name="Pangilinan J."/>
            <person name="Lindquist E.A."/>
            <person name="Lucas S."/>
            <person name="Paulsen I.T."/>
            <person name="Hattenrath-Lehmann T.K."/>
            <person name="Talmage S.C."/>
            <person name="Walker E.A."/>
            <person name="Koch F."/>
            <person name="Burson A.M."/>
            <person name="Marcoval M.A."/>
            <person name="Tang Y.Z."/>
            <person name="Lecleir G.R."/>
            <person name="Coyne K.J."/>
            <person name="Berg G.M."/>
            <person name="Bertrand E.M."/>
            <person name="Saito M.A."/>
            <person name="Gladyshev V.N."/>
            <person name="Grigoriev I.V."/>
        </authorList>
    </citation>
    <scope>NUCLEOTIDE SEQUENCE [LARGE SCALE GENOMIC DNA]</scope>
    <source>
        <strain evidence="5">CCMP 1984</strain>
        <strain evidence="4">CCMP1984</strain>
    </source>
</reference>
<dbReference type="InterPro" id="IPR051559">
    <property type="entry name" value="HIF_prolyl_hydroxylases"/>
</dbReference>
<dbReference type="InterPro" id="IPR005123">
    <property type="entry name" value="Oxoglu/Fe-dep_dioxygenase_dom"/>
</dbReference>
<sequence>MLAVYGGDGCAYSPHIDNFDGDGRCGKDEGRLLTVVAYLNAQTWGAHRGGHLRLHSKTGRCVDVCPTAGTIVLFRADTLVHEVRPAFVTRRAMTVWHMGRRETAADHGVLRSE</sequence>
<accession>F0Y1T4</accession>
<dbReference type="KEGG" id="aaf:AURANDRAFT_21962"/>
<dbReference type="KEGG" id="aaf:AURANDRAFT_22238"/>
<dbReference type="GO" id="GO:0071456">
    <property type="term" value="P:cellular response to hypoxia"/>
    <property type="evidence" value="ECO:0007669"/>
    <property type="project" value="TreeGrafter"/>
</dbReference>
<gene>
    <name evidence="4" type="ORF">AURANDRAFT_21962</name>
    <name evidence="3" type="ORF">AURANDRAFT_22238</name>
</gene>
<dbReference type="GO" id="GO:0031418">
    <property type="term" value="F:L-ascorbic acid binding"/>
    <property type="evidence" value="ECO:0007669"/>
    <property type="project" value="UniProtKB-KW"/>
</dbReference>
<dbReference type="PANTHER" id="PTHR12907">
    <property type="entry name" value="EGL NINE HOMOLOG-RELATED"/>
    <property type="match status" value="1"/>
</dbReference>
<dbReference type="Gene3D" id="2.60.120.620">
    <property type="entry name" value="q2cbj1_9rhob like domain"/>
    <property type="match status" value="1"/>
</dbReference>
<dbReference type="PANTHER" id="PTHR12907:SF26">
    <property type="entry name" value="HIF PROLYL HYDROXYLASE, ISOFORM C"/>
    <property type="match status" value="1"/>
</dbReference>
<dbReference type="Pfam" id="PF13640">
    <property type="entry name" value="2OG-FeII_Oxy_3"/>
    <property type="match status" value="1"/>
</dbReference>
<dbReference type="GO" id="GO:0031543">
    <property type="term" value="F:peptidyl-proline dioxygenase activity"/>
    <property type="evidence" value="ECO:0007669"/>
    <property type="project" value="TreeGrafter"/>
</dbReference>
<dbReference type="GeneID" id="20219578"/>
<keyword evidence="5" id="KW-1185">Reference proteome</keyword>
<dbReference type="OMA" id="HIPRACE"/>
<evidence type="ECO:0000256" key="1">
    <source>
        <dbReference type="ARBA" id="ARBA00022896"/>
    </source>
</evidence>
<dbReference type="RefSeq" id="XP_009034455.1">
    <property type="nucleotide sequence ID" value="XM_009036207.1"/>
</dbReference>
<dbReference type="OrthoDB" id="76265at2759"/>
<dbReference type="GeneID" id="20219525"/>
<dbReference type="Proteomes" id="UP000002729">
    <property type="component" value="Unassembled WGS sequence"/>
</dbReference>
<evidence type="ECO:0000313" key="5">
    <source>
        <dbReference type="Proteomes" id="UP000002729"/>
    </source>
</evidence>
<protein>
    <recommendedName>
        <fullName evidence="2">Fe2OG dioxygenase domain-containing protein</fullName>
    </recommendedName>
</protein>
<evidence type="ECO:0000259" key="2">
    <source>
        <dbReference type="PROSITE" id="PS51471"/>
    </source>
</evidence>
<organism evidence="5">
    <name type="scientific">Aureococcus anophagefferens</name>
    <name type="common">Harmful bloom alga</name>
    <dbReference type="NCBI Taxonomy" id="44056"/>
    <lineage>
        <taxon>Eukaryota</taxon>
        <taxon>Sar</taxon>
        <taxon>Stramenopiles</taxon>
        <taxon>Ochrophyta</taxon>
        <taxon>Pelagophyceae</taxon>
        <taxon>Pelagomonadales</taxon>
        <taxon>Pelagomonadaceae</taxon>
        <taxon>Aureococcus</taxon>
    </lineage>
</organism>
<evidence type="ECO:0000313" key="3">
    <source>
        <dbReference type="EMBL" id="EGB10877.1"/>
    </source>
</evidence>
<dbReference type="InParanoid" id="F0Y1T4"/>
<dbReference type="eggNOG" id="KOG3710">
    <property type="taxonomic scope" value="Eukaryota"/>
</dbReference>
<dbReference type="AlphaFoldDB" id="F0Y1T4"/>
<dbReference type="EMBL" id="GL833123">
    <property type="protein sequence ID" value="EGB10877.1"/>
    <property type="molecule type" value="Genomic_DNA"/>
</dbReference>
<dbReference type="EMBL" id="GL833123">
    <property type="protein sequence ID" value="EGB10878.1"/>
    <property type="molecule type" value="Genomic_DNA"/>
</dbReference>
<evidence type="ECO:0000313" key="4">
    <source>
        <dbReference type="EMBL" id="EGB10878.1"/>
    </source>
</evidence>
<proteinExistence type="predicted"/>
<feature type="domain" description="Fe2OG dioxygenase" evidence="2">
    <location>
        <begin position="1"/>
        <end position="99"/>
    </location>
</feature>
<keyword evidence="1" id="KW-0847">Vitamin C</keyword>
<dbReference type="RefSeq" id="XP_009034454.1">
    <property type="nucleotide sequence ID" value="XM_009036206.1"/>
</dbReference>
<dbReference type="InterPro" id="IPR044862">
    <property type="entry name" value="Pro_4_hyd_alph_FE2OG_OXY"/>
</dbReference>
<dbReference type="GO" id="GO:0008198">
    <property type="term" value="F:ferrous iron binding"/>
    <property type="evidence" value="ECO:0007669"/>
    <property type="project" value="TreeGrafter"/>
</dbReference>
<name>F0Y1T4_AURAN</name>
<dbReference type="PROSITE" id="PS51471">
    <property type="entry name" value="FE2OG_OXY"/>
    <property type="match status" value="1"/>
</dbReference>